<keyword evidence="2" id="KW-1185">Reference proteome</keyword>
<dbReference type="InterPro" id="IPR055712">
    <property type="entry name" value="DUF7288"/>
</dbReference>
<protein>
    <submittedName>
        <fullName evidence="1">Uncharacterized protein</fullName>
    </submittedName>
</protein>
<evidence type="ECO:0000313" key="1">
    <source>
        <dbReference type="EMBL" id="MBX0298257.1"/>
    </source>
</evidence>
<dbReference type="Pfam" id="PF23959">
    <property type="entry name" value="DUF7288"/>
    <property type="match status" value="1"/>
</dbReference>
<gene>
    <name evidence="1" type="ORF">EGH23_25700</name>
</gene>
<dbReference type="AlphaFoldDB" id="A0AAW4PM68"/>
<name>A0AAW4PM68_9EURY</name>
<dbReference type="Proteomes" id="UP001430455">
    <property type="component" value="Unassembled WGS sequence"/>
</dbReference>
<accession>A0AAW4PM68</accession>
<reference evidence="1 2" key="1">
    <citation type="submission" date="2021-06" db="EMBL/GenBank/DDBJ databases">
        <title>Halomicroarcula sp. a new haloarchaeum isolated from saline soil.</title>
        <authorList>
            <person name="Duran-Viseras A."/>
            <person name="Sanchez-Porro C."/>
            <person name="Ventosa A."/>
        </authorList>
    </citation>
    <scope>NUCLEOTIDE SEQUENCE [LARGE SCALE GENOMIC DNA]</scope>
    <source>
        <strain evidence="1 2">F27</strain>
    </source>
</reference>
<dbReference type="EMBL" id="RKLT01000047">
    <property type="protein sequence ID" value="MBX0298257.1"/>
    <property type="molecule type" value="Genomic_DNA"/>
</dbReference>
<evidence type="ECO:0000313" key="2">
    <source>
        <dbReference type="Proteomes" id="UP001430455"/>
    </source>
</evidence>
<sequence>MDRAQAHTVEAFTAALLVLGAVLFTLQATAITPLTASTSNERVENQQRTLAKDLLTTTDANGALRDAAVFWDTNTGQFDGAPDVGFYASGGPPNQFGTALNETFRAKRIAFNVYVSYQEPDGSSSRETMVYMGTPSNHAVVATHTVPLFDDTQLTASGATQTLEAANASFYAEDVAPNSPLYTVTEVRLVVWQM</sequence>
<comment type="caution">
    <text evidence="1">The sequence shown here is derived from an EMBL/GenBank/DDBJ whole genome shotgun (WGS) entry which is preliminary data.</text>
</comment>
<proteinExistence type="predicted"/>
<organism evidence="1 2">
    <name type="scientific">Haloarcula nitratireducens</name>
    <dbReference type="NCBI Taxonomy" id="2487749"/>
    <lineage>
        <taxon>Archaea</taxon>
        <taxon>Methanobacteriati</taxon>
        <taxon>Methanobacteriota</taxon>
        <taxon>Stenosarchaea group</taxon>
        <taxon>Halobacteria</taxon>
        <taxon>Halobacteriales</taxon>
        <taxon>Haloarculaceae</taxon>
        <taxon>Haloarcula</taxon>
    </lineage>
</organism>